<keyword evidence="3" id="KW-0378">Hydrolase</keyword>
<dbReference type="GeneID" id="54573541"/>
<feature type="compositionally biased region" description="Acidic residues" evidence="1">
    <location>
        <begin position="72"/>
        <end position="85"/>
    </location>
</feature>
<dbReference type="GO" id="GO:0005524">
    <property type="term" value="F:ATP binding"/>
    <property type="evidence" value="ECO:0007669"/>
    <property type="project" value="InterPro"/>
</dbReference>
<dbReference type="SUPFAM" id="SSF52540">
    <property type="entry name" value="P-loop containing nucleoside triphosphate hydrolases"/>
    <property type="match status" value="1"/>
</dbReference>
<dbReference type="Pfam" id="PF22942">
    <property type="entry name" value="DUF7025"/>
    <property type="match status" value="1"/>
</dbReference>
<dbReference type="EMBL" id="ML987209">
    <property type="protein sequence ID" value="KAF2242104.1"/>
    <property type="molecule type" value="Genomic_DNA"/>
</dbReference>
<feature type="domain" description="AAA+ ATPase" evidence="2">
    <location>
        <begin position="499"/>
        <end position="625"/>
    </location>
</feature>
<organism evidence="3 4">
    <name type="scientific">Trematosphaeria pertusa</name>
    <dbReference type="NCBI Taxonomy" id="390896"/>
    <lineage>
        <taxon>Eukaryota</taxon>
        <taxon>Fungi</taxon>
        <taxon>Dikarya</taxon>
        <taxon>Ascomycota</taxon>
        <taxon>Pezizomycotina</taxon>
        <taxon>Dothideomycetes</taxon>
        <taxon>Pleosporomycetidae</taxon>
        <taxon>Pleosporales</taxon>
        <taxon>Massarineae</taxon>
        <taxon>Trematosphaeriaceae</taxon>
        <taxon>Trematosphaeria</taxon>
    </lineage>
</organism>
<dbReference type="InterPro" id="IPR054289">
    <property type="entry name" value="DUF7025"/>
</dbReference>
<accession>A0A6A6HV85</accession>
<reference evidence="3" key="1">
    <citation type="journal article" date="2020" name="Stud. Mycol.">
        <title>101 Dothideomycetes genomes: a test case for predicting lifestyles and emergence of pathogens.</title>
        <authorList>
            <person name="Haridas S."/>
            <person name="Albert R."/>
            <person name="Binder M."/>
            <person name="Bloem J."/>
            <person name="Labutti K."/>
            <person name="Salamov A."/>
            <person name="Andreopoulos B."/>
            <person name="Baker S."/>
            <person name="Barry K."/>
            <person name="Bills G."/>
            <person name="Bluhm B."/>
            <person name="Cannon C."/>
            <person name="Castanera R."/>
            <person name="Culley D."/>
            <person name="Daum C."/>
            <person name="Ezra D."/>
            <person name="Gonzalez J."/>
            <person name="Henrissat B."/>
            <person name="Kuo A."/>
            <person name="Liang C."/>
            <person name="Lipzen A."/>
            <person name="Lutzoni F."/>
            <person name="Magnuson J."/>
            <person name="Mondo S."/>
            <person name="Nolan M."/>
            <person name="Ohm R."/>
            <person name="Pangilinan J."/>
            <person name="Park H.-J."/>
            <person name="Ramirez L."/>
            <person name="Alfaro M."/>
            <person name="Sun H."/>
            <person name="Tritt A."/>
            <person name="Yoshinaga Y."/>
            <person name="Zwiers L.-H."/>
            <person name="Turgeon B."/>
            <person name="Goodwin S."/>
            <person name="Spatafora J."/>
            <person name="Crous P."/>
            <person name="Grigoriev I."/>
        </authorList>
    </citation>
    <scope>NUCLEOTIDE SEQUENCE</scope>
    <source>
        <strain evidence="3">CBS 122368</strain>
    </source>
</reference>
<evidence type="ECO:0000313" key="3">
    <source>
        <dbReference type="EMBL" id="KAF2242104.1"/>
    </source>
</evidence>
<dbReference type="RefSeq" id="XP_033677108.1">
    <property type="nucleotide sequence ID" value="XM_033820211.1"/>
</dbReference>
<dbReference type="PANTHER" id="PTHR46411:SF3">
    <property type="entry name" value="AAA+ ATPASE DOMAIN-CONTAINING PROTEIN"/>
    <property type="match status" value="1"/>
</dbReference>
<dbReference type="PANTHER" id="PTHR46411">
    <property type="entry name" value="FAMILY ATPASE, PUTATIVE-RELATED"/>
    <property type="match status" value="1"/>
</dbReference>
<evidence type="ECO:0000256" key="1">
    <source>
        <dbReference type="SAM" id="MobiDB-lite"/>
    </source>
</evidence>
<proteinExistence type="predicted"/>
<dbReference type="CDD" id="cd19481">
    <property type="entry name" value="RecA-like_protease"/>
    <property type="match status" value="1"/>
</dbReference>
<feature type="region of interest" description="Disordered" evidence="1">
    <location>
        <begin position="1"/>
        <end position="85"/>
    </location>
</feature>
<evidence type="ECO:0000313" key="4">
    <source>
        <dbReference type="Proteomes" id="UP000800094"/>
    </source>
</evidence>
<evidence type="ECO:0000259" key="2">
    <source>
        <dbReference type="SMART" id="SM00382"/>
    </source>
</evidence>
<dbReference type="InterPro" id="IPR003959">
    <property type="entry name" value="ATPase_AAA_core"/>
</dbReference>
<dbReference type="Gene3D" id="3.40.50.300">
    <property type="entry name" value="P-loop containing nucleotide triphosphate hydrolases"/>
    <property type="match status" value="1"/>
</dbReference>
<dbReference type="OrthoDB" id="10042665at2759"/>
<keyword evidence="4" id="KW-1185">Reference proteome</keyword>
<dbReference type="Pfam" id="PF00004">
    <property type="entry name" value="AAA"/>
    <property type="match status" value="1"/>
</dbReference>
<dbReference type="InterPro" id="IPR027417">
    <property type="entry name" value="P-loop_NTPase"/>
</dbReference>
<gene>
    <name evidence="3" type="ORF">BU26DRAFT_166144</name>
</gene>
<name>A0A6A6HV85_9PLEO</name>
<dbReference type="Proteomes" id="UP000800094">
    <property type="component" value="Unassembled WGS sequence"/>
</dbReference>
<dbReference type="InterPro" id="IPR003593">
    <property type="entry name" value="AAA+_ATPase"/>
</dbReference>
<dbReference type="AlphaFoldDB" id="A0A6A6HV85"/>
<dbReference type="GO" id="GO:0016887">
    <property type="term" value="F:ATP hydrolysis activity"/>
    <property type="evidence" value="ECO:0007669"/>
    <property type="project" value="InterPro"/>
</dbReference>
<sequence length="758" mass="86460">MANPQNINTRKAGVQTKRFAKASSRVRFSSSTPRKSAVPKKHNAKTRASPDAQECESDSVVEEKSQTGEVESQFDDEEVPSADDDPFEYVGPATLDQTRGTLCELHSYDSRHNSKGDQVTLRTGTKYALEDDEEKSSEAALVFTRNFYSGLQICTHLEIRSPFIKTALREVIGSYPGIGIDSERSVILYGKPECLFHYRQELEDYAMAHDDPRMKEHVLFCLRYMRKALRNEISAYDSTMLGNRSVPGLDFPNLWMAFKPGTMIYVKPKEHSESIRKCVRIDKMKDDGESKLRWEVELDRIECDGKVFGYTRACFNILHYAGYKALTELPVFPLQFHKEEESVREHLVARGRKYAALRGTHYRMYDGTAHISSAPESSDNGKEEYLAHHRIMIDAQEYYRTWKRPIFEPDSVIDTESDEPAELSEDQLLVCYYRVPALSLVTKRWGMVDVQQIEDINFHSDTFAKLVLLQEKKEIIAALVRSWEKGAEGFDDLIKGKGKGLIFLLHGPPGVGKTFTAESIAELTQRPLYTVGSGELGLFRGTTEAQLSAALNLATKWGAVVLIDEMDVFMAERGENLPRNELVSVLLRVLEYFEGILFLTTNRVETIDPAFKSRIHLSIAYPHLSTNSKRDLWKTFVQQGSEQQQQQPAWLNDGFLNRIASLDMNGRQIKNTVRVAHALAQGQGRAILPEDIFSAARCMSSFDEDFRDQRVWGWKAWRTSGRLHWAFAASVFRSLYGSLFENKALCWIGRMMRRYKSE</sequence>
<dbReference type="SMART" id="SM00382">
    <property type="entry name" value="AAA"/>
    <property type="match status" value="1"/>
</dbReference>
<protein>
    <submittedName>
        <fullName evidence="3">P-loop containing nucleoside triphosphate hydrolase protein</fullName>
    </submittedName>
</protein>